<reference evidence="3" key="1">
    <citation type="journal article" date="2012" name="Nature">
        <title>The oyster genome reveals stress adaptation and complexity of shell formation.</title>
        <authorList>
            <person name="Zhang G."/>
            <person name="Fang X."/>
            <person name="Guo X."/>
            <person name="Li L."/>
            <person name="Luo R."/>
            <person name="Xu F."/>
            <person name="Yang P."/>
            <person name="Zhang L."/>
            <person name="Wang X."/>
            <person name="Qi H."/>
            <person name="Xiong Z."/>
            <person name="Que H."/>
            <person name="Xie Y."/>
            <person name="Holland P.W."/>
            <person name="Paps J."/>
            <person name="Zhu Y."/>
            <person name="Wu F."/>
            <person name="Chen Y."/>
            <person name="Wang J."/>
            <person name="Peng C."/>
            <person name="Meng J."/>
            <person name="Yang L."/>
            <person name="Liu J."/>
            <person name="Wen B."/>
            <person name="Zhang N."/>
            <person name="Huang Z."/>
            <person name="Zhu Q."/>
            <person name="Feng Y."/>
            <person name="Mount A."/>
            <person name="Hedgecock D."/>
            <person name="Xu Z."/>
            <person name="Liu Y."/>
            <person name="Domazet-Loso T."/>
            <person name="Du Y."/>
            <person name="Sun X."/>
            <person name="Zhang S."/>
            <person name="Liu B."/>
            <person name="Cheng P."/>
            <person name="Jiang X."/>
            <person name="Li J."/>
            <person name="Fan D."/>
            <person name="Wang W."/>
            <person name="Fu W."/>
            <person name="Wang T."/>
            <person name="Wang B."/>
            <person name="Zhang J."/>
            <person name="Peng Z."/>
            <person name="Li Y."/>
            <person name="Li N."/>
            <person name="Wang J."/>
            <person name="Chen M."/>
            <person name="He Y."/>
            <person name="Tan F."/>
            <person name="Song X."/>
            <person name="Zheng Q."/>
            <person name="Huang R."/>
            <person name="Yang H."/>
            <person name="Du X."/>
            <person name="Chen L."/>
            <person name="Yang M."/>
            <person name="Gaffney P.M."/>
            <person name="Wang S."/>
            <person name="Luo L."/>
            <person name="She Z."/>
            <person name="Ming Y."/>
            <person name="Huang W."/>
            <person name="Zhang S."/>
            <person name="Huang B."/>
            <person name="Zhang Y."/>
            <person name="Qu T."/>
            <person name="Ni P."/>
            <person name="Miao G."/>
            <person name="Wang J."/>
            <person name="Wang Q."/>
            <person name="Steinberg C.E."/>
            <person name="Wang H."/>
            <person name="Li N."/>
            <person name="Qian L."/>
            <person name="Zhang G."/>
            <person name="Li Y."/>
            <person name="Yang H."/>
            <person name="Liu X."/>
            <person name="Wang J."/>
            <person name="Yin Y."/>
            <person name="Wang J."/>
        </authorList>
    </citation>
    <scope>NUCLEOTIDE SEQUENCE [LARGE SCALE GENOMIC DNA]</scope>
    <source>
        <strain evidence="3">05x7-T-G4-1.051#20</strain>
    </source>
</reference>
<gene>
    <name evidence="3" type="ORF">CGI_10025867</name>
</gene>
<organism evidence="3">
    <name type="scientific">Magallana gigas</name>
    <name type="common">Pacific oyster</name>
    <name type="synonym">Crassostrea gigas</name>
    <dbReference type="NCBI Taxonomy" id="29159"/>
    <lineage>
        <taxon>Eukaryota</taxon>
        <taxon>Metazoa</taxon>
        <taxon>Spiralia</taxon>
        <taxon>Lophotrochozoa</taxon>
        <taxon>Mollusca</taxon>
        <taxon>Bivalvia</taxon>
        <taxon>Autobranchia</taxon>
        <taxon>Pteriomorphia</taxon>
        <taxon>Ostreida</taxon>
        <taxon>Ostreoidea</taxon>
        <taxon>Ostreidae</taxon>
        <taxon>Magallana</taxon>
    </lineage>
</organism>
<feature type="domain" description="Zinc finger PHD-type" evidence="2">
    <location>
        <begin position="171"/>
        <end position="220"/>
    </location>
</feature>
<feature type="compositionally biased region" description="Acidic residues" evidence="1">
    <location>
        <begin position="148"/>
        <end position="163"/>
    </location>
</feature>
<feature type="region of interest" description="Disordered" evidence="1">
    <location>
        <begin position="31"/>
        <end position="62"/>
    </location>
</feature>
<feature type="region of interest" description="Disordered" evidence="1">
    <location>
        <begin position="133"/>
        <end position="163"/>
    </location>
</feature>
<dbReference type="AlphaFoldDB" id="K1RGS8"/>
<dbReference type="EMBL" id="JH818914">
    <property type="protein sequence ID" value="EKC33346.1"/>
    <property type="molecule type" value="Genomic_DNA"/>
</dbReference>
<dbReference type="InterPro" id="IPR011011">
    <property type="entry name" value="Znf_FYVE_PHD"/>
</dbReference>
<sequence length="228" mass="25158">MKRLSSATGISVKTLKKKVVVDPVEMVVEDLQAAPPVPVPKKKRDSGDDENDSDSDESMGFVEESDDEVTCCICGDYNAPGKSRKIVWVECEVCKRWSHRICTKPSLKSGISVKTLKKKVVVDPVEMVVEDLQAAPPVPVPKKKRDSGDDENDSDSDESMGFVEESDDEVTCCICGDYNAPGKSRKIVWVECEVCKRWSHRICTKPSLKSGKCVQCWNALYGLNPAPS</sequence>
<dbReference type="SUPFAM" id="SSF57903">
    <property type="entry name" value="FYVE/PHD zinc finger"/>
    <property type="match status" value="2"/>
</dbReference>
<proteinExistence type="predicted"/>
<evidence type="ECO:0000259" key="2">
    <source>
        <dbReference type="SMART" id="SM00249"/>
    </source>
</evidence>
<protein>
    <recommendedName>
        <fullName evidence="2">Zinc finger PHD-type domain-containing protein</fullName>
    </recommendedName>
</protein>
<accession>K1RGS8</accession>
<dbReference type="SMART" id="SM00249">
    <property type="entry name" value="PHD"/>
    <property type="match status" value="2"/>
</dbReference>
<dbReference type="InterPro" id="IPR013083">
    <property type="entry name" value="Znf_RING/FYVE/PHD"/>
</dbReference>
<dbReference type="Gene3D" id="3.30.40.10">
    <property type="entry name" value="Zinc/RING finger domain, C3HC4 (zinc finger)"/>
    <property type="match status" value="2"/>
</dbReference>
<dbReference type="InParanoid" id="K1RGS8"/>
<evidence type="ECO:0000313" key="3">
    <source>
        <dbReference type="EMBL" id="EKC33346.1"/>
    </source>
</evidence>
<dbReference type="InterPro" id="IPR001965">
    <property type="entry name" value="Znf_PHD"/>
</dbReference>
<evidence type="ECO:0000256" key="1">
    <source>
        <dbReference type="SAM" id="MobiDB-lite"/>
    </source>
</evidence>
<name>K1RGS8_MAGGI</name>
<feature type="compositionally biased region" description="Acidic residues" evidence="1">
    <location>
        <begin position="47"/>
        <end position="62"/>
    </location>
</feature>
<feature type="domain" description="Zinc finger PHD-type" evidence="2">
    <location>
        <begin position="70"/>
        <end position="127"/>
    </location>
</feature>
<dbReference type="HOGENOM" id="CLU_1215818_0_0_1"/>